<feature type="domain" description="Polyphosphate kinase-2-related" evidence="2">
    <location>
        <begin position="275"/>
        <end position="496"/>
    </location>
</feature>
<dbReference type="SUPFAM" id="SSF52540">
    <property type="entry name" value="P-loop containing nucleoside triphosphate hydrolases"/>
    <property type="match status" value="2"/>
</dbReference>
<protein>
    <submittedName>
        <fullName evidence="3">Thymidylate kinase</fullName>
    </submittedName>
</protein>
<dbReference type="InterPro" id="IPR022489">
    <property type="entry name" value="PolyP_AMP_Tfrase"/>
</dbReference>
<feature type="coiled-coil region" evidence="1">
    <location>
        <begin position="276"/>
        <end position="303"/>
    </location>
</feature>
<dbReference type="InterPro" id="IPR027417">
    <property type="entry name" value="P-loop_NTPase"/>
</dbReference>
<evidence type="ECO:0000313" key="3">
    <source>
        <dbReference type="EMBL" id="QDU63535.1"/>
    </source>
</evidence>
<keyword evidence="4" id="KW-1185">Reference proteome</keyword>
<dbReference type="KEGG" id="knv:Pan216_44150"/>
<name>A0A518B992_9BACT</name>
<gene>
    <name evidence="3" type="ORF">Pan216_44150</name>
</gene>
<accession>A0A518B992</accession>
<dbReference type="InterPro" id="IPR022488">
    <property type="entry name" value="PPK2-related"/>
</dbReference>
<dbReference type="GO" id="GO:0006797">
    <property type="term" value="P:polyphosphate metabolic process"/>
    <property type="evidence" value="ECO:0007669"/>
    <property type="project" value="InterPro"/>
</dbReference>
<dbReference type="AlphaFoldDB" id="A0A518B992"/>
<dbReference type="Pfam" id="PF03976">
    <property type="entry name" value="PPK2"/>
    <property type="match status" value="2"/>
</dbReference>
<organism evidence="3 4">
    <name type="scientific">Kolteria novifilia</name>
    <dbReference type="NCBI Taxonomy" id="2527975"/>
    <lineage>
        <taxon>Bacteria</taxon>
        <taxon>Pseudomonadati</taxon>
        <taxon>Planctomycetota</taxon>
        <taxon>Planctomycetia</taxon>
        <taxon>Kolteriales</taxon>
        <taxon>Kolteriaceae</taxon>
        <taxon>Kolteria</taxon>
    </lineage>
</organism>
<dbReference type="NCBIfam" id="TIGR03708">
    <property type="entry name" value="poly_P_AMP_trns"/>
    <property type="match status" value="1"/>
</dbReference>
<keyword evidence="1" id="KW-0175">Coiled coil</keyword>
<sequence>MLETIDLSAKLDAETYSKCKAEARVELSRVQQQAREVGLPVVAVFEGWDFSGKSRCIQFLADPLDPRGMKVHAMYPPTAEEKHFPFTRRYFLRLPARGQIVLFLRSWYYHVLDERVHGGPDALLPEIAFEEIRQLEKMLADDGMLIVKFWLHIDQKEQRRRRKQFKRGDYPRWRVGPDDPKQLKFHEEYERAAEEMLASTSTDFARWYPIAANDLRYARIAIANRIINRVQDEIVLRERRKEMLEGQPPLENNRLPELDDMTSALNRVDLTLSLTEKDYDRRLRRAQDRLVDLQYQCVEQKRAVVICFEGWDAAGKGGVIRRMTRVLDPRFYNVHPVAAPRGEEADHHYLWRFWRWIPKAGNWAIFDRSWYGRVLVERIEGFATIPEWRRAFQEIRDFEAALTDSGAIVMKFWLHIDPETQLKRFQEREKIEYKRYKITDEDWRNREKWDQYHRAAEDMFRRTSTTTAPWVLVPSVDKRYARVHALERLVEFIEAGLSQHETRLRPNV</sequence>
<evidence type="ECO:0000259" key="2">
    <source>
        <dbReference type="Pfam" id="PF03976"/>
    </source>
</evidence>
<dbReference type="EMBL" id="CP036279">
    <property type="protein sequence ID" value="QDU63535.1"/>
    <property type="molecule type" value="Genomic_DNA"/>
</dbReference>
<proteinExistence type="predicted"/>
<evidence type="ECO:0000256" key="1">
    <source>
        <dbReference type="SAM" id="Coils"/>
    </source>
</evidence>
<dbReference type="Gene3D" id="3.40.50.300">
    <property type="entry name" value="P-loop containing nucleotide triphosphate hydrolases"/>
    <property type="match status" value="2"/>
</dbReference>
<dbReference type="OrthoDB" id="9775224at2"/>
<dbReference type="GO" id="GO:0043751">
    <property type="term" value="F:polyphosphate:AMP phosphotransferase activity"/>
    <property type="evidence" value="ECO:0007669"/>
    <property type="project" value="InterPro"/>
</dbReference>
<dbReference type="PANTHER" id="PTHR34383">
    <property type="entry name" value="POLYPHOSPHATE:AMP PHOSPHOTRANSFERASE-RELATED"/>
    <property type="match status" value="1"/>
</dbReference>
<reference evidence="3 4" key="1">
    <citation type="submission" date="2019-02" db="EMBL/GenBank/DDBJ databases">
        <title>Deep-cultivation of Planctomycetes and their phenomic and genomic characterization uncovers novel biology.</title>
        <authorList>
            <person name="Wiegand S."/>
            <person name="Jogler M."/>
            <person name="Boedeker C."/>
            <person name="Pinto D."/>
            <person name="Vollmers J."/>
            <person name="Rivas-Marin E."/>
            <person name="Kohn T."/>
            <person name="Peeters S.H."/>
            <person name="Heuer A."/>
            <person name="Rast P."/>
            <person name="Oberbeckmann S."/>
            <person name="Bunk B."/>
            <person name="Jeske O."/>
            <person name="Meyerdierks A."/>
            <person name="Storesund J.E."/>
            <person name="Kallscheuer N."/>
            <person name="Luecker S."/>
            <person name="Lage O.M."/>
            <person name="Pohl T."/>
            <person name="Merkel B.J."/>
            <person name="Hornburger P."/>
            <person name="Mueller R.-W."/>
            <person name="Bruemmer F."/>
            <person name="Labrenz M."/>
            <person name="Spormann A.M."/>
            <person name="Op den Camp H."/>
            <person name="Overmann J."/>
            <person name="Amann R."/>
            <person name="Jetten M.S.M."/>
            <person name="Mascher T."/>
            <person name="Medema M.H."/>
            <person name="Devos D.P."/>
            <person name="Kaster A.-K."/>
            <person name="Ovreas L."/>
            <person name="Rohde M."/>
            <person name="Galperin M.Y."/>
            <person name="Jogler C."/>
        </authorList>
    </citation>
    <scope>NUCLEOTIDE SEQUENCE [LARGE SCALE GENOMIC DNA]</scope>
    <source>
        <strain evidence="3 4">Pan216</strain>
    </source>
</reference>
<keyword evidence="3" id="KW-0808">Transferase</keyword>
<keyword evidence="3" id="KW-0418">Kinase</keyword>
<dbReference type="RefSeq" id="WP_145261069.1">
    <property type="nucleotide sequence ID" value="NZ_CP036279.1"/>
</dbReference>
<dbReference type="GO" id="GO:0016301">
    <property type="term" value="F:kinase activity"/>
    <property type="evidence" value="ECO:0007669"/>
    <property type="project" value="UniProtKB-KW"/>
</dbReference>
<evidence type="ECO:0000313" key="4">
    <source>
        <dbReference type="Proteomes" id="UP000317093"/>
    </source>
</evidence>
<dbReference type="PANTHER" id="PTHR34383:SF3">
    <property type="entry name" value="POLYPHOSPHATE:AMP PHOSPHOTRANSFERASE"/>
    <property type="match status" value="1"/>
</dbReference>
<dbReference type="Proteomes" id="UP000317093">
    <property type="component" value="Chromosome"/>
</dbReference>
<feature type="domain" description="Polyphosphate kinase-2-related" evidence="2">
    <location>
        <begin position="11"/>
        <end position="233"/>
    </location>
</feature>